<evidence type="ECO:0000313" key="3">
    <source>
        <dbReference type="Proteomes" id="UP001621706"/>
    </source>
</evidence>
<keyword evidence="1" id="KW-0472">Membrane</keyword>
<reference evidence="2 3" key="1">
    <citation type="submission" date="2024-02" db="EMBL/GenBank/DDBJ databases">
        <title>Comparative Genomic Analysis of Flavobacterium Species Causing Columnaris Disease of Freshwater Fish in Thailand: Insights into Virulence and Resistance Mechanisms.</title>
        <authorList>
            <person name="Nguyen D."/>
            <person name="Chokmangmeepisarn P."/>
            <person name="Khianchaikhan K."/>
            <person name="Morishita M."/>
            <person name="Bunnoy A."/>
            <person name="Rodkhum C."/>
        </authorList>
    </citation>
    <scope>NUCLEOTIDE SEQUENCE [LARGE SCALE GENOMIC DNA]</scope>
    <source>
        <strain evidence="2 3">CNRT2201</strain>
    </source>
</reference>
<evidence type="ECO:0000313" key="2">
    <source>
        <dbReference type="EMBL" id="MFK7001503.1"/>
    </source>
</evidence>
<evidence type="ECO:0000256" key="1">
    <source>
        <dbReference type="SAM" id="Phobius"/>
    </source>
</evidence>
<organism evidence="2 3">
    <name type="scientific">Flavobacterium oreochromis</name>
    <dbReference type="NCBI Taxonomy" id="2906078"/>
    <lineage>
        <taxon>Bacteria</taxon>
        <taxon>Pseudomonadati</taxon>
        <taxon>Bacteroidota</taxon>
        <taxon>Flavobacteriia</taxon>
        <taxon>Flavobacteriales</taxon>
        <taxon>Flavobacteriaceae</taxon>
        <taxon>Flavobacterium</taxon>
    </lineage>
</organism>
<name>A0ABW8PAV2_9FLAO</name>
<accession>A0ABW8PAV2</accession>
<protein>
    <recommendedName>
        <fullName evidence="4">Holin</fullName>
    </recommendedName>
</protein>
<proteinExistence type="predicted"/>
<dbReference type="RefSeq" id="WP_088400944.1">
    <property type="nucleotide sequence ID" value="NZ_JAZGZP010000017.1"/>
</dbReference>
<feature type="transmembrane region" description="Helical" evidence="1">
    <location>
        <begin position="32"/>
        <end position="49"/>
    </location>
</feature>
<keyword evidence="1" id="KW-0812">Transmembrane</keyword>
<comment type="caution">
    <text evidence="2">The sequence shown here is derived from an EMBL/GenBank/DDBJ whole genome shotgun (WGS) entry which is preliminary data.</text>
</comment>
<evidence type="ECO:0008006" key="4">
    <source>
        <dbReference type="Google" id="ProtNLM"/>
    </source>
</evidence>
<dbReference type="EMBL" id="JAZGZP010000017">
    <property type="protein sequence ID" value="MFK7001503.1"/>
    <property type="molecule type" value="Genomic_DNA"/>
</dbReference>
<sequence length="56" mass="6003">METNHSLSIGTTSGTLLSIVPTIASADVLKTVFLAIVGAIVSFIVSWILKRFIKNK</sequence>
<gene>
    <name evidence="2" type="ORF">V3I07_11425</name>
</gene>
<keyword evidence="3" id="KW-1185">Reference proteome</keyword>
<dbReference type="Proteomes" id="UP001621706">
    <property type="component" value="Unassembled WGS sequence"/>
</dbReference>
<feature type="transmembrane region" description="Helical" evidence="1">
    <location>
        <begin position="7"/>
        <end position="26"/>
    </location>
</feature>
<keyword evidence="1" id="KW-1133">Transmembrane helix</keyword>